<feature type="domain" description="THAP-type" evidence="8">
    <location>
        <begin position="1"/>
        <end position="80"/>
    </location>
</feature>
<dbReference type="Pfam" id="PF05485">
    <property type="entry name" value="THAP"/>
    <property type="match status" value="1"/>
</dbReference>
<feature type="compositionally biased region" description="Basic and acidic residues" evidence="7">
    <location>
        <begin position="162"/>
        <end position="172"/>
    </location>
</feature>
<keyword evidence="3" id="KW-0862">Zinc</keyword>
<feature type="coiled-coil region" evidence="6">
    <location>
        <begin position="184"/>
        <end position="225"/>
    </location>
</feature>
<evidence type="ECO:0000256" key="5">
    <source>
        <dbReference type="PROSITE-ProRule" id="PRU00309"/>
    </source>
</evidence>
<dbReference type="GO" id="GO:0003677">
    <property type="term" value="F:DNA binding"/>
    <property type="evidence" value="ECO:0007669"/>
    <property type="project" value="UniProtKB-UniRule"/>
</dbReference>
<feature type="compositionally biased region" description="Pro residues" evidence="7">
    <location>
        <begin position="149"/>
        <end position="158"/>
    </location>
</feature>
<dbReference type="PANTHER" id="PTHR47696:SF2">
    <property type="entry name" value="PROVISIONAL ORTHOLOG OF THAP DOMAIN CONTAINING 1"/>
    <property type="match status" value="1"/>
</dbReference>
<feature type="compositionally biased region" description="Basic and acidic residues" evidence="7">
    <location>
        <begin position="88"/>
        <end position="105"/>
    </location>
</feature>
<keyword evidence="1" id="KW-0479">Metal-binding</keyword>
<keyword evidence="6" id="KW-0175">Coiled coil</keyword>
<evidence type="ECO:0000256" key="1">
    <source>
        <dbReference type="ARBA" id="ARBA00022723"/>
    </source>
</evidence>
<dbReference type="InterPro" id="IPR026521">
    <property type="entry name" value="THAP2"/>
</dbReference>
<feature type="compositionally biased region" description="Low complexity" evidence="7">
    <location>
        <begin position="115"/>
        <end position="124"/>
    </location>
</feature>
<dbReference type="GO" id="GO:0008270">
    <property type="term" value="F:zinc ion binding"/>
    <property type="evidence" value="ECO:0007669"/>
    <property type="project" value="UniProtKB-KW"/>
</dbReference>
<accession>A0A224Z2Q0</accession>
<dbReference type="SMART" id="SM00692">
    <property type="entry name" value="DM3"/>
    <property type="match status" value="1"/>
</dbReference>
<organism evidence="9">
    <name type="scientific">Rhipicephalus zambeziensis</name>
    <dbReference type="NCBI Taxonomy" id="60191"/>
    <lineage>
        <taxon>Eukaryota</taxon>
        <taxon>Metazoa</taxon>
        <taxon>Ecdysozoa</taxon>
        <taxon>Arthropoda</taxon>
        <taxon>Chelicerata</taxon>
        <taxon>Arachnida</taxon>
        <taxon>Acari</taxon>
        <taxon>Parasitiformes</taxon>
        <taxon>Ixodida</taxon>
        <taxon>Ixodoidea</taxon>
        <taxon>Ixodidae</taxon>
        <taxon>Rhipicephalinae</taxon>
        <taxon>Rhipicephalus</taxon>
        <taxon>Rhipicephalus</taxon>
    </lineage>
</organism>
<dbReference type="SMART" id="SM00980">
    <property type="entry name" value="THAP"/>
    <property type="match status" value="1"/>
</dbReference>
<dbReference type="SUPFAM" id="SSF57716">
    <property type="entry name" value="Glucocorticoid receptor-like (DNA-binding domain)"/>
    <property type="match status" value="1"/>
</dbReference>
<dbReference type="InterPro" id="IPR006612">
    <property type="entry name" value="THAP_Znf"/>
</dbReference>
<feature type="compositionally biased region" description="Basic residues" evidence="7">
    <location>
        <begin position="131"/>
        <end position="140"/>
    </location>
</feature>
<dbReference type="PANTHER" id="PTHR47696">
    <property type="entry name" value="THAP DOMAIN-CONTAINING PROTEIN 2"/>
    <property type="match status" value="1"/>
</dbReference>
<evidence type="ECO:0000256" key="3">
    <source>
        <dbReference type="ARBA" id="ARBA00022833"/>
    </source>
</evidence>
<feature type="compositionally biased region" description="Basic and acidic residues" evidence="7">
    <location>
        <begin position="250"/>
        <end position="260"/>
    </location>
</feature>
<proteinExistence type="predicted"/>
<keyword evidence="4 5" id="KW-0238">DNA-binding</keyword>
<feature type="region of interest" description="Disordered" evidence="7">
    <location>
        <begin position="250"/>
        <end position="271"/>
    </location>
</feature>
<dbReference type="EMBL" id="GFPF01012299">
    <property type="protein sequence ID" value="MAA23445.1"/>
    <property type="molecule type" value="Transcribed_RNA"/>
</dbReference>
<evidence type="ECO:0000313" key="9">
    <source>
        <dbReference type="EMBL" id="MAA23445.1"/>
    </source>
</evidence>
<evidence type="ECO:0000256" key="7">
    <source>
        <dbReference type="SAM" id="MobiDB-lite"/>
    </source>
</evidence>
<sequence>MPSCCAPNCTSRPEKSSGKTFHVFPRSKPQIFKKWLVNLKREKWRPPQGCRLCSDHFAESCFIRTGARTRLLADAVPTLFSFPDDSDDSQKNILERRAPKRRGEILDLNPEDEPSVSPAAPSPAESDKNTSKRRAPKRRVQVLDLTPEDAPPVSPVAPSPEDSGKMPDHDSAVLDNPAVLKRRLDKCTDAIEKIKKKLKFSEQRERRLKNKVTSLSEIIDDLKSELLASNDACAMLELLATAKDPRAISHTRRWESEQRNHGSSLYLGAST</sequence>
<dbReference type="PROSITE" id="PS50950">
    <property type="entry name" value="ZF_THAP"/>
    <property type="match status" value="1"/>
</dbReference>
<keyword evidence="2 5" id="KW-0863">Zinc-finger</keyword>
<evidence type="ECO:0000259" key="8">
    <source>
        <dbReference type="PROSITE" id="PS50950"/>
    </source>
</evidence>
<evidence type="ECO:0000256" key="4">
    <source>
        <dbReference type="ARBA" id="ARBA00023125"/>
    </source>
</evidence>
<evidence type="ECO:0000256" key="6">
    <source>
        <dbReference type="SAM" id="Coils"/>
    </source>
</evidence>
<feature type="region of interest" description="Disordered" evidence="7">
    <location>
        <begin position="80"/>
        <end position="172"/>
    </location>
</feature>
<dbReference type="AlphaFoldDB" id="A0A224Z2Q0"/>
<reference evidence="9" key="1">
    <citation type="journal article" date="2017" name="Parasit. Vectors">
        <title>Sialotranscriptomics of Rhipicephalus zambeziensis reveals intricate expression profiles of secretory proteins and suggests tight temporal transcriptional regulation during blood-feeding.</title>
        <authorList>
            <person name="de Castro M.H."/>
            <person name="de Klerk D."/>
            <person name="Pienaar R."/>
            <person name="Rees D.J.G."/>
            <person name="Mans B.J."/>
        </authorList>
    </citation>
    <scope>NUCLEOTIDE SEQUENCE</scope>
    <source>
        <tissue evidence="9">Salivary glands</tissue>
    </source>
</reference>
<protein>
    <submittedName>
        <fullName evidence="9">Thap domain protein</fullName>
    </submittedName>
</protein>
<name>A0A224Z2Q0_9ACAR</name>
<evidence type="ECO:0000256" key="2">
    <source>
        <dbReference type="ARBA" id="ARBA00022771"/>
    </source>
</evidence>